<dbReference type="InterPro" id="IPR032675">
    <property type="entry name" value="LRR_dom_sf"/>
</dbReference>
<dbReference type="SUPFAM" id="SSF52047">
    <property type="entry name" value="RNI-like"/>
    <property type="match status" value="2"/>
</dbReference>
<dbReference type="Gene3D" id="3.80.10.10">
    <property type="entry name" value="Ribonuclease Inhibitor"/>
    <property type="match status" value="2"/>
</dbReference>
<dbReference type="eggNOG" id="KOG1839">
    <property type="taxonomic scope" value="Eukaryota"/>
</dbReference>
<dbReference type="SMART" id="SM00367">
    <property type="entry name" value="LRR_CC"/>
    <property type="match status" value="14"/>
</dbReference>
<evidence type="ECO:0000259" key="3">
    <source>
        <dbReference type="PROSITE" id="PS51823"/>
    </source>
</evidence>
<dbReference type="Pfam" id="PF13236">
    <property type="entry name" value="CLU"/>
    <property type="match status" value="1"/>
</dbReference>
<reference evidence="6" key="2">
    <citation type="submission" date="2012-11" db="EMBL/GenBank/DDBJ databases">
        <authorList>
            <person name="Kuo A."/>
            <person name="Curtis B.A."/>
            <person name="Tanifuji G."/>
            <person name="Burki F."/>
            <person name="Gruber A."/>
            <person name="Irimia M."/>
            <person name="Maruyama S."/>
            <person name="Arias M.C."/>
            <person name="Ball S.G."/>
            <person name="Gile G.H."/>
            <person name="Hirakawa Y."/>
            <person name="Hopkins J.F."/>
            <person name="Rensing S.A."/>
            <person name="Schmutz J."/>
            <person name="Symeonidi A."/>
            <person name="Elias M."/>
            <person name="Eveleigh R.J."/>
            <person name="Herman E.K."/>
            <person name="Klute M.J."/>
            <person name="Nakayama T."/>
            <person name="Obornik M."/>
            <person name="Reyes-Prieto A."/>
            <person name="Armbrust E.V."/>
            <person name="Aves S.J."/>
            <person name="Beiko R.G."/>
            <person name="Coutinho P."/>
            <person name="Dacks J.B."/>
            <person name="Durnford D.G."/>
            <person name="Fast N.M."/>
            <person name="Green B.R."/>
            <person name="Grisdale C."/>
            <person name="Hempe F."/>
            <person name="Henrissat B."/>
            <person name="Hoppner M.P."/>
            <person name="Ishida K.-I."/>
            <person name="Kim E."/>
            <person name="Koreny L."/>
            <person name="Kroth P.G."/>
            <person name="Liu Y."/>
            <person name="Malik S.-B."/>
            <person name="Maier U.G."/>
            <person name="McRose D."/>
            <person name="Mock T."/>
            <person name="Neilson J.A."/>
            <person name="Onodera N.T."/>
            <person name="Poole A.M."/>
            <person name="Pritham E.J."/>
            <person name="Richards T.A."/>
            <person name="Rocap G."/>
            <person name="Roy S.W."/>
            <person name="Sarai C."/>
            <person name="Schaack S."/>
            <person name="Shirato S."/>
            <person name="Slamovits C.H."/>
            <person name="Spencer D.F."/>
            <person name="Suzuki S."/>
            <person name="Worden A.Z."/>
            <person name="Zauner S."/>
            <person name="Barry K."/>
            <person name="Bell C."/>
            <person name="Bharti A.K."/>
            <person name="Crow J.A."/>
            <person name="Grimwood J."/>
            <person name="Kramer R."/>
            <person name="Lindquist E."/>
            <person name="Lucas S."/>
            <person name="Salamov A."/>
            <person name="McFadden G.I."/>
            <person name="Lane C.E."/>
            <person name="Keeling P.J."/>
            <person name="Gray M.W."/>
            <person name="Grigoriev I.V."/>
            <person name="Archibald J.M."/>
        </authorList>
    </citation>
    <scope>NUCLEOTIDE SEQUENCE</scope>
    <source>
        <strain evidence="6">CCMP2712</strain>
    </source>
</reference>
<sequence>MDKLRNAIDGKQGQGNKVTTKSGHISDVKFEPNLPLLEDDDVPSEQYELDKLDEELQRSRTKKSLLATPSGMMRDKLDSLLNKRLEERINQLRIFRTQIAEIQLKNKRDQLAKSIEIKKVVDKLARTKQRLQDVMEELKQERSEELTQPREVRLSAANAVQHVKRTSVLPAKRPDAYHFVDERKSVVGSLRNEGEGNQWGIGITGNNDASQIPVRSVFRPRRGANMRLEARDWNEEFQTNIRRIKSRFLETKFTTLAKIGNMQEHFVQNVLSIGKRIVEEIALPYVQKSIKPTAMPLAFKVLSALDRNDVLKEFVYDADEWRPIYCHSNIVFQVAADDSDFFGGTEAASKALSNEFRAIEFLSKESYEHDVCVPLSALFCYLGHKILATAVLPGMADPKDMMDIFAKEDDQTETVATAWDNAKDSLQRSLRKLGISLNLKPHVMMVDGEQEHVHLVADLQAFIGKDKRNYLMSCSRVLPPEPPTYPIDSERYHLSRFMRPELLQLSSSPINADCFSSFVGKDARRDNANCRELFNFMRRNICPFVASYLDSHGYDFPDLIKSLASILHRNGINVRFLGIVGSYCKNERTVCMVASEMVARLVKSKLRKDWRSMVDEGKNQPLDSRSCTADVYSSLFEAQEKETEFWSNVVQKRMNEKFPGSLALARNRPWRTLCDMKLVIDRLSSMTGITFREDPWEIFGKRGRILAHDVIKTEERIRVVNLVPIECLSGFELLAEALRISDFDNKKKLAADAVRVFEQAIQHNNAMNLQAVTCCADAKMFLSQFLTFFDARASLDEAEELYRRSLCIRPQITETLLRLGDLHVQQAKLSRIEETAARLRARAGARYLQGMLYQWERDYATANKVVHKLDHLFQLSRSDFAAVSVASNKFSDFKNLNFSSSPDVGANAIRRSIGKVPVVEDMCMANCQYCDDSVLSYIIPKSKRTLTALDVSGCPVTSESIIVLAQLKNLQKLVVDNCLLIEDKALMEVFQKCTNLRHISLRSVPKVSNQSAFYIPKFCRQLQYFDMSHSPLITGAALNEIAQVCSQMVEAFAQDSYTMDDVPVISIGKNCPAVRTLDFRNCVKLSSLSIKSWKGRLKKLETLILEGCIRLDDAALLALADHEAFPSLTHLDLTSCDLISTHGLQEIVRQLVDLEVLRVGRCTQIEEHAVKAIAKNCRQLRELSLESCVGVTVGASVKIVSSCTCLEKLSFAGCHLVDDTTVSMMATNLTRLVELDVSGCESLSEGPLGNVIINNTSLTALNLYACRKVGNKTLRKIGATCRRLEALTISQSNKVNDKGIMQVVTGCPCLKSLHATNCKNISDDAKQLLSIQTPWVNFAF</sequence>
<protein>
    <recommendedName>
        <fullName evidence="3">Clu domain-containing protein</fullName>
    </recommendedName>
</protein>
<dbReference type="PROSITE" id="PS51823">
    <property type="entry name" value="CLU"/>
    <property type="match status" value="1"/>
</dbReference>
<dbReference type="InterPro" id="IPR011990">
    <property type="entry name" value="TPR-like_helical_dom_sf"/>
</dbReference>
<dbReference type="InterPro" id="IPR025697">
    <property type="entry name" value="CLU_dom"/>
</dbReference>
<evidence type="ECO:0000256" key="2">
    <source>
        <dbReference type="SAM" id="MobiDB-lite"/>
    </source>
</evidence>
<reference evidence="5" key="3">
    <citation type="submission" date="2016-03" db="UniProtKB">
        <authorList>
            <consortium name="EnsemblProtists"/>
        </authorList>
    </citation>
    <scope>IDENTIFICATION</scope>
</reference>
<dbReference type="InterPro" id="IPR001611">
    <property type="entry name" value="Leu-rich_rpt"/>
</dbReference>
<dbReference type="RefSeq" id="XP_005819656.1">
    <property type="nucleotide sequence ID" value="XM_005819599.1"/>
</dbReference>
<evidence type="ECO:0000256" key="1">
    <source>
        <dbReference type="SAM" id="Coils"/>
    </source>
</evidence>
<feature type="coiled-coil region" evidence="1">
    <location>
        <begin position="117"/>
        <end position="148"/>
    </location>
</feature>
<reference evidence="4 6" key="1">
    <citation type="journal article" date="2012" name="Nature">
        <title>Algal genomes reveal evolutionary mosaicism and the fate of nucleomorphs.</title>
        <authorList>
            <consortium name="DOE Joint Genome Institute"/>
            <person name="Curtis B.A."/>
            <person name="Tanifuji G."/>
            <person name="Burki F."/>
            <person name="Gruber A."/>
            <person name="Irimia M."/>
            <person name="Maruyama S."/>
            <person name="Arias M.C."/>
            <person name="Ball S.G."/>
            <person name="Gile G.H."/>
            <person name="Hirakawa Y."/>
            <person name="Hopkins J.F."/>
            <person name="Kuo A."/>
            <person name="Rensing S.A."/>
            <person name="Schmutz J."/>
            <person name="Symeonidi A."/>
            <person name="Elias M."/>
            <person name="Eveleigh R.J."/>
            <person name="Herman E.K."/>
            <person name="Klute M.J."/>
            <person name="Nakayama T."/>
            <person name="Obornik M."/>
            <person name="Reyes-Prieto A."/>
            <person name="Armbrust E.V."/>
            <person name="Aves S.J."/>
            <person name="Beiko R.G."/>
            <person name="Coutinho P."/>
            <person name="Dacks J.B."/>
            <person name="Durnford D.G."/>
            <person name="Fast N.M."/>
            <person name="Green B.R."/>
            <person name="Grisdale C.J."/>
            <person name="Hempel F."/>
            <person name="Henrissat B."/>
            <person name="Hoppner M.P."/>
            <person name="Ishida K."/>
            <person name="Kim E."/>
            <person name="Koreny L."/>
            <person name="Kroth P.G."/>
            <person name="Liu Y."/>
            <person name="Malik S.B."/>
            <person name="Maier U.G."/>
            <person name="McRose D."/>
            <person name="Mock T."/>
            <person name="Neilson J.A."/>
            <person name="Onodera N.T."/>
            <person name="Poole A.M."/>
            <person name="Pritham E.J."/>
            <person name="Richards T.A."/>
            <person name="Rocap G."/>
            <person name="Roy S.W."/>
            <person name="Sarai C."/>
            <person name="Schaack S."/>
            <person name="Shirato S."/>
            <person name="Slamovits C.H."/>
            <person name="Spencer D.F."/>
            <person name="Suzuki S."/>
            <person name="Worden A.Z."/>
            <person name="Zauner S."/>
            <person name="Barry K."/>
            <person name="Bell C."/>
            <person name="Bharti A.K."/>
            <person name="Crow J.A."/>
            <person name="Grimwood J."/>
            <person name="Kramer R."/>
            <person name="Lindquist E."/>
            <person name="Lucas S."/>
            <person name="Salamov A."/>
            <person name="McFadden G.I."/>
            <person name="Lane C.E."/>
            <person name="Keeling P.J."/>
            <person name="Gray M.W."/>
            <person name="Grigoriev I.V."/>
            <person name="Archibald J.M."/>
        </authorList>
    </citation>
    <scope>NUCLEOTIDE SEQUENCE</scope>
    <source>
        <strain evidence="4 6">CCMP2712</strain>
    </source>
</reference>
<gene>
    <name evidence="4" type="ORF">GUITHDRAFT_121154</name>
</gene>
<dbReference type="EMBL" id="JH993177">
    <property type="protein sequence ID" value="EKX32676.1"/>
    <property type="molecule type" value="Genomic_DNA"/>
</dbReference>
<dbReference type="GO" id="GO:0019005">
    <property type="term" value="C:SCF ubiquitin ligase complex"/>
    <property type="evidence" value="ECO:0007669"/>
    <property type="project" value="TreeGrafter"/>
</dbReference>
<evidence type="ECO:0000313" key="5">
    <source>
        <dbReference type="EnsemblProtists" id="EKX32676"/>
    </source>
</evidence>
<keyword evidence="6" id="KW-1185">Reference proteome</keyword>
<dbReference type="InterPro" id="IPR057207">
    <property type="entry name" value="FBXL15_LRR"/>
</dbReference>
<feature type="domain" description="Clu" evidence="3">
    <location>
        <begin position="193"/>
        <end position="485"/>
    </location>
</feature>
<dbReference type="EnsemblProtists" id="EKX32676">
    <property type="protein sequence ID" value="EKX32676"/>
    <property type="gene ID" value="GUITHDRAFT_121154"/>
</dbReference>
<accession>L1I8T0</accession>
<dbReference type="Proteomes" id="UP000011087">
    <property type="component" value="Unassembled WGS sequence"/>
</dbReference>
<dbReference type="SUPFAM" id="SSF48452">
    <property type="entry name" value="TPR-like"/>
    <property type="match status" value="1"/>
</dbReference>
<evidence type="ECO:0000313" key="4">
    <source>
        <dbReference type="EMBL" id="EKX32676.1"/>
    </source>
</evidence>
<dbReference type="PaxDb" id="55529-EKX32676"/>
<dbReference type="PANTHER" id="PTHR13318">
    <property type="entry name" value="PARTNER OF PAIRED, ISOFORM B-RELATED"/>
    <property type="match status" value="1"/>
</dbReference>
<dbReference type="GeneID" id="17289408"/>
<dbReference type="KEGG" id="gtt:GUITHDRAFT_121154"/>
<feature type="region of interest" description="Disordered" evidence="2">
    <location>
        <begin position="1"/>
        <end position="25"/>
    </location>
</feature>
<feature type="compositionally biased region" description="Polar residues" evidence="2">
    <location>
        <begin position="14"/>
        <end position="23"/>
    </location>
</feature>
<evidence type="ECO:0000313" key="6">
    <source>
        <dbReference type="Proteomes" id="UP000011087"/>
    </source>
</evidence>
<dbReference type="OMA" id="SIIRIEM"/>
<dbReference type="Pfam" id="PF25372">
    <property type="entry name" value="DUF7885"/>
    <property type="match status" value="2"/>
</dbReference>
<dbReference type="GO" id="GO:0031146">
    <property type="term" value="P:SCF-dependent proteasomal ubiquitin-dependent protein catabolic process"/>
    <property type="evidence" value="ECO:0007669"/>
    <property type="project" value="TreeGrafter"/>
</dbReference>
<dbReference type="Gene3D" id="1.25.40.10">
    <property type="entry name" value="Tetratricopeptide repeat domain"/>
    <property type="match status" value="1"/>
</dbReference>
<dbReference type="HOGENOM" id="CLU_258451_0_0_1"/>
<dbReference type="Pfam" id="PF12807">
    <property type="entry name" value="eIF3_p135"/>
    <property type="match status" value="1"/>
</dbReference>
<name>L1I8T0_GUITC</name>
<dbReference type="InterPro" id="IPR033646">
    <property type="entry name" value="CLU-central"/>
</dbReference>
<dbReference type="eggNOG" id="KOG4341">
    <property type="taxonomic scope" value="Eukaryota"/>
</dbReference>
<proteinExistence type="predicted"/>
<keyword evidence="1" id="KW-0175">Coiled coil</keyword>
<dbReference type="OrthoDB" id="550575at2759"/>
<dbReference type="InterPro" id="IPR006553">
    <property type="entry name" value="Leu-rich_rpt_Cys-con_subtyp"/>
</dbReference>
<organism evidence="4">
    <name type="scientific">Guillardia theta (strain CCMP2712)</name>
    <name type="common">Cryptophyte</name>
    <dbReference type="NCBI Taxonomy" id="905079"/>
    <lineage>
        <taxon>Eukaryota</taxon>
        <taxon>Cryptophyceae</taxon>
        <taxon>Pyrenomonadales</taxon>
        <taxon>Geminigeraceae</taxon>
        <taxon>Guillardia</taxon>
    </lineage>
</organism>
<dbReference type="Pfam" id="PF13516">
    <property type="entry name" value="LRR_6"/>
    <property type="match status" value="1"/>
</dbReference>